<sequence length="873" mass="97401">MADDTAMDVDPQAGVFASVVFTIIERADLTLDHAEDIRRTLEEHGAKYLPINYETRRVDSITDFTHIIATTSDFPDYFLALDHYVHVVKPQWIDESLRRGKSVNPRSYSPDPCLFMSDVIVTCAEDIPEGDKEAIIGGVVAMGAQYSGAVTKLVTHLVALGLDDPKCDLVRAKNLRCKIVLPHWFDDCLKLGKKIVETPYQLPNPQILSRDPNAPIAHYPSEAIKDATTPVPQRLPTPISFSSPNTVRSLEVFSGKDWMLSEDLNISSRIRNAIEDLIHAGGGTVVTDVTDADTYVGAYRDGDDYVSASRAGKDVGNLSWLYYLITHNLWTSPLRRLLHYPIPRNGIPGFQQYRISISNYAGEARVYLENLSKACGAEFTRAFRQENTHLVTAHSQSEKCTAAQEWGVHLVNHLWLEESYAKCKEQSLTNTRYTHFPPGTNLGEVVGQTQIDRDAVEKYFFKQTAAEKAKKGARPKLEVKDTMTGKDMADAQLLQHGTTPLSKKIKRGLSDAADVGTPARVGDGKENETPSTGRGAKSKALSKLHDLAPDIAQYEKESKRKGGVIYGGRRVVDGDDKERRPKEAKAGKRSLEPDDEEEQGTKRGAKKAKAQESSVEHYLMLSGDNRWVDKPKKESEDRNKLRAIGIHVTQNPEEVTILCAPKIVRTKKFVAALSNAPYVVATEFLDHCLKKKEIPPLEKFALNDKEGEKKQGIKLSESISRAEQNHRQLLGGWQIFVTEKVNGGYETFKDIITANGGSCLLWKGRSTAVSKRKNAKVDDEGDTTMQSDPPSDDELEINRPNDEGDTLYLISSTEVDDVKLWPKFRDMAKKAAMKPRIVKPDWILFVALAQMIHYDDRWGLSEADVASVKSTRR</sequence>
<dbReference type="Pfam" id="PF12738">
    <property type="entry name" value="PTCB-BRCT"/>
    <property type="match status" value="2"/>
</dbReference>
<feature type="domain" description="BRCT" evidence="2">
    <location>
        <begin position="248"/>
        <end position="322"/>
    </location>
</feature>
<reference evidence="3" key="1">
    <citation type="submission" date="2020-04" db="EMBL/GenBank/DDBJ databases">
        <title>Genome Assembly and Annotation of Botryosphaeria dothidea sdau 11-99, a Latent Pathogen of Apple Fruit Ring Rot in China.</title>
        <authorList>
            <person name="Yu C."/>
            <person name="Diao Y."/>
            <person name="Lu Q."/>
            <person name="Zhao J."/>
            <person name="Cui S."/>
            <person name="Peng C."/>
            <person name="He B."/>
            <person name="Liu H."/>
        </authorList>
    </citation>
    <scope>NUCLEOTIDE SEQUENCE [LARGE SCALE GENOMIC DNA]</scope>
    <source>
        <strain evidence="3">Sdau11-99</strain>
    </source>
</reference>
<dbReference type="InterPro" id="IPR001357">
    <property type="entry name" value="BRCT_dom"/>
</dbReference>
<comment type="caution">
    <text evidence="3">The sequence shown here is derived from an EMBL/GenBank/DDBJ whole genome shotgun (WGS) entry which is preliminary data.</text>
</comment>
<dbReference type="InterPro" id="IPR053036">
    <property type="entry name" value="CellCycle_DNARepair_Reg"/>
</dbReference>
<dbReference type="Gene3D" id="3.40.50.10190">
    <property type="entry name" value="BRCT domain"/>
    <property type="match status" value="5"/>
</dbReference>
<dbReference type="CDD" id="cd17743">
    <property type="entry name" value="BRCT_BRC1_like_rpt5"/>
    <property type="match status" value="1"/>
</dbReference>
<feature type="domain" description="BRCT" evidence="2">
    <location>
        <begin position="350"/>
        <end position="422"/>
    </location>
</feature>
<protein>
    <submittedName>
        <fullName evidence="3">Brct domain-containing protein</fullName>
    </submittedName>
</protein>
<dbReference type="Pfam" id="PF00533">
    <property type="entry name" value="BRCT"/>
    <property type="match status" value="1"/>
</dbReference>
<dbReference type="GO" id="GO:0005634">
    <property type="term" value="C:nucleus"/>
    <property type="evidence" value="ECO:0007669"/>
    <property type="project" value="TreeGrafter"/>
</dbReference>
<keyword evidence="4" id="KW-1185">Reference proteome</keyword>
<dbReference type="CDD" id="cd18437">
    <property type="entry name" value="BRCT_BRC1_like_rpt3"/>
    <property type="match status" value="1"/>
</dbReference>
<accession>A0A8H4ISK2</accession>
<dbReference type="GO" id="GO:1990683">
    <property type="term" value="P:DNA double-strand break attachment to nuclear envelope"/>
    <property type="evidence" value="ECO:0007669"/>
    <property type="project" value="TreeGrafter"/>
</dbReference>
<dbReference type="GO" id="GO:0006302">
    <property type="term" value="P:double-strand break repair"/>
    <property type="evidence" value="ECO:0007669"/>
    <property type="project" value="TreeGrafter"/>
</dbReference>
<dbReference type="PANTHER" id="PTHR47667:SF1">
    <property type="entry name" value="REGULATOR OF TY1 TRANSPOSITION PROTEIN 107"/>
    <property type="match status" value="1"/>
</dbReference>
<dbReference type="InterPro" id="IPR036420">
    <property type="entry name" value="BRCT_dom_sf"/>
</dbReference>
<dbReference type="SMART" id="SM00292">
    <property type="entry name" value="BRCT"/>
    <property type="match status" value="4"/>
</dbReference>
<dbReference type="OrthoDB" id="342264at2759"/>
<dbReference type="GO" id="GO:0035361">
    <property type="term" value="C:Cul8-RING ubiquitin ligase complex"/>
    <property type="evidence" value="ECO:0007669"/>
    <property type="project" value="TreeGrafter"/>
</dbReference>
<evidence type="ECO:0000313" key="3">
    <source>
        <dbReference type="EMBL" id="KAF4306845.1"/>
    </source>
</evidence>
<evidence type="ECO:0000256" key="1">
    <source>
        <dbReference type="SAM" id="MobiDB-lite"/>
    </source>
</evidence>
<gene>
    <name evidence="3" type="ORF">GTA08_BOTSDO05283</name>
</gene>
<evidence type="ECO:0000259" key="2">
    <source>
        <dbReference type="PROSITE" id="PS50172"/>
    </source>
</evidence>
<dbReference type="CDD" id="cd18436">
    <property type="entry name" value="BRCT_BRC1_like_rpt2"/>
    <property type="match status" value="1"/>
</dbReference>
<dbReference type="EMBL" id="WWBZ02000033">
    <property type="protein sequence ID" value="KAF4306845.1"/>
    <property type="molecule type" value="Genomic_DNA"/>
</dbReference>
<dbReference type="PROSITE" id="PS50172">
    <property type="entry name" value="BRCT"/>
    <property type="match status" value="4"/>
</dbReference>
<proteinExistence type="predicted"/>
<name>A0A8H4ISK2_9PEZI</name>
<feature type="domain" description="BRCT" evidence="2">
    <location>
        <begin position="116"/>
        <end position="202"/>
    </location>
</feature>
<dbReference type="SUPFAM" id="SSF52113">
    <property type="entry name" value="BRCT domain"/>
    <property type="match status" value="5"/>
</dbReference>
<feature type="compositionally biased region" description="Basic and acidic residues" evidence="1">
    <location>
        <begin position="570"/>
        <end position="592"/>
    </location>
</feature>
<dbReference type="Proteomes" id="UP000572817">
    <property type="component" value="Unassembled WGS sequence"/>
</dbReference>
<dbReference type="FunFam" id="3.40.50.10190:FF:000048">
    <property type="entry name" value="DNA repair protein Rtt107"/>
    <property type="match status" value="1"/>
</dbReference>
<feature type="region of interest" description="Disordered" evidence="1">
    <location>
        <begin position="772"/>
        <end position="801"/>
    </location>
</feature>
<dbReference type="Pfam" id="PF16770">
    <property type="entry name" value="RTT107_BRCT_5"/>
    <property type="match status" value="1"/>
</dbReference>
<dbReference type="AlphaFoldDB" id="A0A8H4ISK2"/>
<feature type="region of interest" description="Disordered" evidence="1">
    <location>
        <begin position="565"/>
        <end position="615"/>
    </location>
</feature>
<evidence type="ECO:0000313" key="4">
    <source>
        <dbReference type="Proteomes" id="UP000572817"/>
    </source>
</evidence>
<dbReference type="PANTHER" id="PTHR47667">
    <property type="entry name" value="REGULATOR OF TY1 TRANSPOSITION PROTEIN 107"/>
    <property type="match status" value="1"/>
</dbReference>
<organism evidence="3 4">
    <name type="scientific">Botryosphaeria dothidea</name>
    <dbReference type="NCBI Taxonomy" id="55169"/>
    <lineage>
        <taxon>Eukaryota</taxon>
        <taxon>Fungi</taxon>
        <taxon>Dikarya</taxon>
        <taxon>Ascomycota</taxon>
        <taxon>Pezizomycotina</taxon>
        <taxon>Dothideomycetes</taxon>
        <taxon>Dothideomycetes incertae sedis</taxon>
        <taxon>Botryosphaeriales</taxon>
        <taxon>Botryosphaeriaceae</taxon>
        <taxon>Botryosphaeria</taxon>
    </lineage>
</organism>
<feature type="region of interest" description="Disordered" evidence="1">
    <location>
        <begin position="496"/>
        <end position="543"/>
    </location>
</feature>
<feature type="domain" description="BRCT" evidence="2">
    <location>
        <begin position="11"/>
        <end position="110"/>
    </location>
</feature>